<evidence type="ECO:0000313" key="2">
    <source>
        <dbReference type="EMBL" id="MDR6938540.1"/>
    </source>
</evidence>
<protein>
    <recommendedName>
        <fullName evidence="1">Nucleotide modification associated domain-containing protein</fullName>
    </recommendedName>
</protein>
<reference evidence="2 3" key="1">
    <citation type="submission" date="2023-07" db="EMBL/GenBank/DDBJ databases">
        <title>Sequencing the genomes of 1000 actinobacteria strains.</title>
        <authorList>
            <person name="Klenk H.-P."/>
        </authorList>
    </citation>
    <scope>NUCLEOTIDE SEQUENCE [LARGE SCALE GENOMIC DNA]</scope>
    <source>
        <strain evidence="2 3">DSM 15539</strain>
    </source>
</reference>
<dbReference type="Proteomes" id="UP001266099">
    <property type="component" value="Unassembled WGS sequence"/>
</dbReference>
<comment type="caution">
    <text evidence="2">The sequence shown here is derived from an EMBL/GenBank/DDBJ whole genome shotgun (WGS) entry which is preliminary data.</text>
</comment>
<feature type="domain" description="Nucleotide modification associated" evidence="1">
    <location>
        <begin position="5"/>
        <end position="96"/>
    </location>
</feature>
<accession>A0ABU1SZP3</accession>
<proteinExistence type="predicted"/>
<dbReference type="InterPro" id="IPR040613">
    <property type="entry name" value="Nmad4"/>
</dbReference>
<name>A0ABU1SZP3_9ACTO</name>
<gene>
    <name evidence="2" type="ORF">J2S36_000083</name>
</gene>
<dbReference type="RefSeq" id="WP_309954451.1">
    <property type="nucleotide sequence ID" value="NZ_JAVDUJ010000001.1"/>
</dbReference>
<evidence type="ECO:0000313" key="3">
    <source>
        <dbReference type="Proteomes" id="UP001266099"/>
    </source>
</evidence>
<dbReference type="Pfam" id="PF18756">
    <property type="entry name" value="Nmad4"/>
    <property type="match status" value="1"/>
</dbReference>
<sequence length="98" mass="10859">METNETKVTMEYLQMNTNSFGAVIQYGTHVIATNWVNMGKGKQGNTARLYIALEEPIPGFGPNSRGFNECALGLIAETDEYFQDAGHAIAWVMNQINN</sequence>
<keyword evidence="3" id="KW-1185">Reference proteome</keyword>
<dbReference type="EMBL" id="JAVDUJ010000001">
    <property type="protein sequence ID" value="MDR6938540.1"/>
    <property type="molecule type" value="Genomic_DNA"/>
</dbReference>
<organism evidence="2 3">
    <name type="scientific">Arcanobacterium hippocoleae</name>
    <dbReference type="NCBI Taxonomy" id="149017"/>
    <lineage>
        <taxon>Bacteria</taxon>
        <taxon>Bacillati</taxon>
        <taxon>Actinomycetota</taxon>
        <taxon>Actinomycetes</taxon>
        <taxon>Actinomycetales</taxon>
        <taxon>Actinomycetaceae</taxon>
        <taxon>Arcanobacterium</taxon>
    </lineage>
</organism>
<evidence type="ECO:0000259" key="1">
    <source>
        <dbReference type="Pfam" id="PF18756"/>
    </source>
</evidence>